<sequence>MGLKGKWAWLLCPEEGASHDQPLCVRRHTTHQLAGSLDACALVCSQKSDSEEPGSNFEPCRETVEVQRAAFVVRAQYHAGIEQGIIANCEIEPNSLQ</sequence>
<reference evidence="1" key="1">
    <citation type="thesis" date="2021" institute="BYU ScholarsArchive" country="Provo, UT, USA">
        <title>Applications of and Algorithms for Genome Assembly and Genomic Analyses with an Emphasis on Marine Teleosts.</title>
        <authorList>
            <person name="Pickett B.D."/>
        </authorList>
    </citation>
    <scope>NUCLEOTIDE SEQUENCE</scope>
    <source>
        <strain evidence="1">HI-2016</strain>
    </source>
</reference>
<evidence type="ECO:0000313" key="1">
    <source>
        <dbReference type="EMBL" id="KAG9336962.1"/>
    </source>
</evidence>
<dbReference type="AlphaFoldDB" id="A0A8T2NH00"/>
<gene>
    <name evidence="1" type="ORF">JZ751_029979</name>
</gene>
<keyword evidence="2" id="KW-1185">Reference proteome</keyword>
<proteinExistence type="predicted"/>
<comment type="caution">
    <text evidence="1">The sequence shown here is derived from an EMBL/GenBank/DDBJ whole genome shotgun (WGS) entry which is preliminary data.</text>
</comment>
<dbReference type="Proteomes" id="UP000824540">
    <property type="component" value="Unassembled WGS sequence"/>
</dbReference>
<name>A0A8T2NH00_9TELE</name>
<evidence type="ECO:0000313" key="2">
    <source>
        <dbReference type="Proteomes" id="UP000824540"/>
    </source>
</evidence>
<dbReference type="EMBL" id="JAFBMS010000099">
    <property type="protein sequence ID" value="KAG9336962.1"/>
    <property type="molecule type" value="Genomic_DNA"/>
</dbReference>
<protein>
    <submittedName>
        <fullName evidence="1">Uncharacterized protein</fullName>
    </submittedName>
</protein>
<accession>A0A8T2NH00</accession>
<organism evidence="1 2">
    <name type="scientific">Albula glossodonta</name>
    <name type="common">roundjaw bonefish</name>
    <dbReference type="NCBI Taxonomy" id="121402"/>
    <lineage>
        <taxon>Eukaryota</taxon>
        <taxon>Metazoa</taxon>
        <taxon>Chordata</taxon>
        <taxon>Craniata</taxon>
        <taxon>Vertebrata</taxon>
        <taxon>Euteleostomi</taxon>
        <taxon>Actinopterygii</taxon>
        <taxon>Neopterygii</taxon>
        <taxon>Teleostei</taxon>
        <taxon>Albuliformes</taxon>
        <taxon>Albulidae</taxon>
        <taxon>Albula</taxon>
    </lineage>
</organism>